<keyword evidence="6 7" id="KW-0472">Membrane</keyword>
<comment type="similarity">
    <text evidence="2">Belongs to the CpsC/CapA family.</text>
</comment>
<evidence type="ECO:0000256" key="3">
    <source>
        <dbReference type="ARBA" id="ARBA00022475"/>
    </source>
</evidence>
<dbReference type="EMBL" id="JAJEQE010000043">
    <property type="protein sequence ID" value="MCC2149826.1"/>
    <property type="molecule type" value="Genomic_DNA"/>
</dbReference>
<feature type="transmembrane region" description="Helical" evidence="7">
    <location>
        <begin position="180"/>
        <end position="202"/>
    </location>
</feature>
<organism evidence="9 10">
    <name type="scientific">Hominisplanchenecus faecis</name>
    <dbReference type="NCBI Taxonomy" id="2885351"/>
    <lineage>
        <taxon>Bacteria</taxon>
        <taxon>Bacillati</taxon>
        <taxon>Bacillota</taxon>
        <taxon>Clostridia</taxon>
        <taxon>Lachnospirales</taxon>
        <taxon>Lachnospiraceae</taxon>
        <taxon>Hominisplanchenecus</taxon>
    </lineage>
</organism>
<dbReference type="PANTHER" id="PTHR32309:SF13">
    <property type="entry name" value="FERRIC ENTEROBACTIN TRANSPORT PROTEIN FEPE"/>
    <property type="match status" value="1"/>
</dbReference>
<keyword evidence="3" id="KW-1003">Cell membrane</keyword>
<dbReference type="InterPro" id="IPR050445">
    <property type="entry name" value="Bact_polysacc_biosynth/exp"/>
</dbReference>
<evidence type="ECO:0000259" key="8">
    <source>
        <dbReference type="Pfam" id="PF02706"/>
    </source>
</evidence>
<keyword evidence="10" id="KW-1185">Reference proteome</keyword>
<evidence type="ECO:0000256" key="6">
    <source>
        <dbReference type="ARBA" id="ARBA00023136"/>
    </source>
</evidence>
<gene>
    <name evidence="9" type="ORF">LKD42_11280</name>
</gene>
<feature type="domain" description="Polysaccharide chain length determinant N-terminal" evidence="8">
    <location>
        <begin position="24"/>
        <end position="102"/>
    </location>
</feature>
<evidence type="ECO:0000313" key="10">
    <source>
        <dbReference type="Proteomes" id="UP001299235"/>
    </source>
</evidence>
<dbReference type="Pfam" id="PF02706">
    <property type="entry name" value="Wzz"/>
    <property type="match status" value="1"/>
</dbReference>
<evidence type="ECO:0000256" key="7">
    <source>
        <dbReference type="SAM" id="Phobius"/>
    </source>
</evidence>
<keyword evidence="5 7" id="KW-1133">Transmembrane helix</keyword>
<sequence length="427" mass="48642">MEQRRGEYRMDGVDRALSYTVLTDVLRQWLVIFCFAVSAALLAAAVMQWHYQPSYTSQATLYVTKKGLPNNVYDNESSAQVMAEHFEQILNSSILQKKVAEEIHLADFAGSASAEAVEGTNLINLAVTAASPELCFKLMQSILKNYSLVSDYMTGNAILEILKAPKVPLTPDQPFERRNIMIQAFLAAAACWVLIFGGLSWLKDTIRTEEDIEQKLEARRLGTLWHERNRKKRTDIRIDDPLISFRYMESLQKLTQHVQKKMEERKAQTLLVTSVLEKEGRSTVAENLALALSMRKEKVFLLNADFRKQNASWLADEEGHLKIENFQELLENLKKENDYVIIDTPPFLQNADTEEMAQMADASLLVVAEHRAQAKDLNAALDLLNAQGEKNLGCVYNNAHVEFLRPMASYGYQYAYHYGRYGGHYER</sequence>
<comment type="caution">
    <text evidence="9">The sequence shown here is derived from an EMBL/GenBank/DDBJ whole genome shotgun (WGS) entry which is preliminary data.</text>
</comment>
<protein>
    <recommendedName>
        <fullName evidence="8">Polysaccharide chain length determinant N-terminal domain-containing protein</fullName>
    </recommendedName>
</protein>
<evidence type="ECO:0000256" key="2">
    <source>
        <dbReference type="ARBA" id="ARBA00006683"/>
    </source>
</evidence>
<proteinExistence type="inferred from homology"/>
<dbReference type="SUPFAM" id="SSF52540">
    <property type="entry name" value="P-loop containing nucleoside triphosphate hydrolases"/>
    <property type="match status" value="1"/>
</dbReference>
<feature type="transmembrane region" description="Helical" evidence="7">
    <location>
        <begin position="29"/>
        <end position="51"/>
    </location>
</feature>
<dbReference type="PANTHER" id="PTHR32309">
    <property type="entry name" value="TYROSINE-PROTEIN KINASE"/>
    <property type="match status" value="1"/>
</dbReference>
<accession>A0ABS8EXD7</accession>
<dbReference type="RefSeq" id="WP_248835752.1">
    <property type="nucleotide sequence ID" value="NZ_JAJEQE010000043.1"/>
</dbReference>
<dbReference type="Gene3D" id="3.40.50.300">
    <property type="entry name" value="P-loop containing nucleotide triphosphate hydrolases"/>
    <property type="match status" value="2"/>
</dbReference>
<evidence type="ECO:0000256" key="5">
    <source>
        <dbReference type="ARBA" id="ARBA00022989"/>
    </source>
</evidence>
<name>A0ABS8EXD7_9FIRM</name>
<comment type="subcellular location">
    <subcellularLocation>
        <location evidence="1">Cell membrane</location>
        <topology evidence="1">Multi-pass membrane protein</topology>
    </subcellularLocation>
</comment>
<dbReference type="InterPro" id="IPR003856">
    <property type="entry name" value="LPS_length_determ_N"/>
</dbReference>
<keyword evidence="4 7" id="KW-0812">Transmembrane</keyword>
<reference evidence="9 10" key="1">
    <citation type="submission" date="2021-10" db="EMBL/GenBank/DDBJ databases">
        <title>Anaerobic single-cell dispensing facilitates the cultivation of human gut bacteria.</title>
        <authorList>
            <person name="Afrizal A."/>
        </authorList>
    </citation>
    <scope>NUCLEOTIDE SEQUENCE [LARGE SCALE GENOMIC DNA]</scope>
    <source>
        <strain evidence="9 10">CLA-AA-H246</strain>
    </source>
</reference>
<evidence type="ECO:0000313" key="9">
    <source>
        <dbReference type="EMBL" id="MCC2149826.1"/>
    </source>
</evidence>
<evidence type="ECO:0000256" key="1">
    <source>
        <dbReference type="ARBA" id="ARBA00004651"/>
    </source>
</evidence>
<evidence type="ECO:0000256" key="4">
    <source>
        <dbReference type="ARBA" id="ARBA00022692"/>
    </source>
</evidence>
<dbReference type="InterPro" id="IPR027417">
    <property type="entry name" value="P-loop_NTPase"/>
</dbReference>
<dbReference type="Proteomes" id="UP001299235">
    <property type="component" value="Unassembled WGS sequence"/>
</dbReference>